<gene>
    <name evidence="1" type="ORF">ACFQZ8_00045</name>
</gene>
<dbReference type="Pfam" id="PF09661">
    <property type="entry name" value="DUF2398"/>
    <property type="match status" value="1"/>
</dbReference>
<reference evidence="2" key="1">
    <citation type="journal article" date="2019" name="Int. J. Syst. Evol. Microbiol.">
        <title>The Global Catalogue of Microorganisms (GCM) 10K type strain sequencing project: providing services to taxonomists for standard genome sequencing and annotation.</title>
        <authorList>
            <consortium name="The Broad Institute Genomics Platform"/>
            <consortium name="The Broad Institute Genome Sequencing Center for Infectious Disease"/>
            <person name="Wu L."/>
            <person name="Ma J."/>
        </authorList>
    </citation>
    <scope>NUCLEOTIDE SEQUENCE [LARGE SCALE GENOMIC DNA]</scope>
    <source>
        <strain evidence="2">JCM 32148</strain>
    </source>
</reference>
<sequence length="406" mass="45506">MVSVEELDLAVRRARAIQDLLSRPLIDRRQPSFETIATSERWLKDWFFRTCGWVLVVDYRHGMARLRKVTGTADTTSPLRSLRQAGKPFTKRQYVVFCLVTAALGEHGRSRVSLQDIAVAVADLSVRAAVTPYNDLERKDRQAMVDVLLHLTKLGIATELDRSGRDYGSDRGSNVLYQIDERRLAQLLVAPVPPARCADWRQMMVEERHRPHDLEGPSRLATAAAKQRLMRRLLDRPVCYPADLGPDEAAVMRGGVAEIRQWLGEAGLDLEVRADAWMVVHRRAAAQRTLRDGSNVANAALLLLDTIIQLDVEWISATQLSSAVDELLAKYSWWAKSLRKDTQRMAAITALLVAFDLIRPEAGGWAIMPAAWRWKASVAPESFPAALQTAEPAALIQEDLFTVEPM</sequence>
<name>A0ABW2ZUS4_9ACTN</name>
<comment type="caution">
    <text evidence="1">The sequence shown here is derived from an EMBL/GenBank/DDBJ whole genome shotgun (WGS) entry which is preliminary data.</text>
</comment>
<dbReference type="Proteomes" id="UP001597053">
    <property type="component" value="Unassembled WGS sequence"/>
</dbReference>
<accession>A0ABW2ZUS4</accession>
<keyword evidence="2" id="KW-1185">Reference proteome</keyword>
<protein>
    <submittedName>
        <fullName evidence="1">TIGR02678 family protein</fullName>
    </submittedName>
</protein>
<proteinExistence type="predicted"/>
<organism evidence="1 2">
    <name type="scientific">Micromonospora azadirachtae</name>
    <dbReference type="NCBI Taxonomy" id="1970735"/>
    <lineage>
        <taxon>Bacteria</taxon>
        <taxon>Bacillati</taxon>
        <taxon>Actinomycetota</taxon>
        <taxon>Actinomycetes</taxon>
        <taxon>Micromonosporales</taxon>
        <taxon>Micromonosporaceae</taxon>
        <taxon>Micromonospora</taxon>
    </lineage>
</organism>
<dbReference type="NCBIfam" id="TIGR02678">
    <property type="entry name" value="TIGR02678 family protein"/>
    <property type="match status" value="1"/>
</dbReference>
<evidence type="ECO:0000313" key="1">
    <source>
        <dbReference type="EMBL" id="MFD0782340.1"/>
    </source>
</evidence>
<dbReference type="InterPro" id="IPR013494">
    <property type="entry name" value="CHP02678"/>
</dbReference>
<dbReference type="EMBL" id="JBHTHM010000001">
    <property type="protein sequence ID" value="MFD0782340.1"/>
    <property type="molecule type" value="Genomic_DNA"/>
</dbReference>
<evidence type="ECO:0000313" key="2">
    <source>
        <dbReference type="Proteomes" id="UP001597053"/>
    </source>
</evidence>